<accession>A0ABV7CHM1</accession>
<dbReference type="EMBL" id="JBHRSD010000011">
    <property type="protein sequence ID" value="MFC3032169.1"/>
    <property type="molecule type" value="Genomic_DNA"/>
</dbReference>
<comment type="caution">
    <text evidence="1">The sequence shown here is derived from an EMBL/GenBank/DDBJ whole genome shotgun (WGS) entry which is preliminary data.</text>
</comment>
<dbReference type="RefSeq" id="WP_377122243.1">
    <property type="nucleotide sequence ID" value="NZ_JBHRSD010000011.1"/>
</dbReference>
<keyword evidence="2" id="KW-1185">Reference proteome</keyword>
<sequence>MADTAATNLPSFDWLTVSDFGLLGIAGDTKVESVIGFIINEAEIIKIKVK</sequence>
<gene>
    <name evidence="1" type="ORF">ACFOEE_06530</name>
</gene>
<proteinExistence type="predicted"/>
<evidence type="ECO:0000313" key="1">
    <source>
        <dbReference type="EMBL" id="MFC3032169.1"/>
    </source>
</evidence>
<evidence type="ECO:0000313" key="2">
    <source>
        <dbReference type="Proteomes" id="UP001595453"/>
    </source>
</evidence>
<protein>
    <submittedName>
        <fullName evidence="1">Uncharacterized protein</fullName>
    </submittedName>
</protein>
<dbReference type="Proteomes" id="UP001595453">
    <property type="component" value="Unassembled WGS sequence"/>
</dbReference>
<name>A0ABV7CHM1_9GAMM</name>
<reference evidence="2" key="1">
    <citation type="journal article" date="2019" name="Int. J. Syst. Evol. Microbiol.">
        <title>The Global Catalogue of Microorganisms (GCM) 10K type strain sequencing project: providing services to taxonomists for standard genome sequencing and annotation.</title>
        <authorList>
            <consortium name="The Broad Institute Genomics Platform"/>
            <consortium name="The Broad Institute Genome Sequencing Center for Infectious Disease"/>
            <person name="Wu L."/>
            <person name="Ma J."/>
        </authorList>
    </citation>
    <scope>NUCLEOTIDE SEQUENCE [LARGE SCALE GENOMIC DNA]</scope>
    <source>
        <strain evidence="2">KCTC 42730</strain>
    </source>
</reference>
<organism evidence="1 2">
    <name type="scientific">Pseudoalteromonas fenneropenaei</name>
    <dbReference type="NCBI Taxonomy" id="1737459"/>
    <lineage>
        <taxon>Bacteria</taxon>
        <taxon>Pseudomonadati</taxon>
        <taxon>Pseudomonadota</taxon>
        <taxon>Gammaproteobacteria</taxon>
        <taxon>Alteromonadales</taxon>
        <taxon>Pseudoalteromonadaceae</taxon>
        <taxon>Pseudoalteromonas</taxon>
    </lineage>
</organism>